<feature type="region of interest" description="Disordered" evidence="1">
    <location>
        <begin position="79"/>
        <end position="100"/>
    </location>
</feature>
<dbReference type="GO" id="GO:0003676">
    <property type="term" value="F:nucleic acid binding"/>
    <property type="evidence" value="ECO:0007669"/>
    <property type="project" value="InterPro"/>
</dbReference>
<keyword evidence="4" id="KW-1185">Reference proteome</keyword>
<accession>A0A1X2EQ46</accession>
<dbReference type="RefSeq" id="WP_165756416.1">
    <property type="nucleotide sequence ID" value="NZ_JACKSN010000105.1"/>
</dbReference>
<gene>
    <name evidence="3" type="ORF">AWC30_04000</name>
</gene>
<evidence type="ECO:0000313" key="4">
    <source>
        <dbReference type="Proteomes" id="UP000193090"/>
    </source>
</evidence>
<dbReference type="STRING" id="1798.AWC30_04000"/>
<sequence length="100" mass="11187">MAWTNNAPTNRIPTATKRRIRTRQGNQCATISFAVCTGDIDEFDHIINVKTLGVPRGKANDIDNIQGLCAPCHKVKTQREAQAARSRWKRQPEPHPGLAR</sequence>
<comment type="caution">
    <text evidence="3">The sequence shown here is derived from an EMBL/GenBank/DDBJ whole genome shotgun (WGS) entry which is preliminary data.</text>
</comment>
<dbReference type="AlphaFoldDB" id="A0A1X2EQ46"/>
<dbReference type="GO" id="GO:0008270">
    <property type="term" value="F:zinc ion binding"/>
    <property type="evidence" value="ECO:0007669"/>
    <property type="project" value="InterPro"/>
</dbReference>
<dbReference type="Proteomes" id="UP000193090">
    <property type="component" value="Unassembled WGS sequence"/>
</dbReference>
<reference evidence="3 4" key="1">
    <citation type="submission" date="2016-01" db="EMBL/GenBank/DDBJ databases">
        <title>The new phylogeny of the genus Mycobacterium.</title>
        <authorList>
            <person name="Tarcisio F."/>
            <person name="Conor M."/>
            <person name="Antonella G."/>
            <person name="Elisabetta G."/>
            <person name="Giulia F.S."/>
            <person name="Sara T."/>
            <person name="Anna F."/>
            <person name="Clotilde B."/>
            <person name="Roberto B."/>
            <person name="Veronica D.S."/>
            <person name="Fabio R."/>
            <person name="Monica P."/>
            <person name="Olivier J."/>
            <person name="Enrico T."/>
            <person name="Nicola S."/>
        </authorList>
    </citation>
    <scope>NUCLEOTIDE SEQUENCE [LARGE SCALE GENOMIC DNA]</scope>
    <source>
        <strain evidence="3 4">DSM 44153</strain>
    </source>
</reference>
<evidence type="ECO:0000313" key="3">
    <source>
        <dbReference type="EMBL" id="ORX08080.1"/>
    </source>
</evidence>
<feature type="domain" description="HNH nuclease" evidence="2">
    <location>
        <begin position="15"/>
        <end position="74"/>
    </location>
</feature>
<name>A0A1X2EQ46_9MYCO</name>
<dbReference type="Gene3D" id="1.10.30.50">
    <property type="match status" value="1"/>
</dbReference>
<dbReference type="Pfam" id="PF01844">
    <property type="entry name" value="HNH"/>
    <property type="match status" value="1"/>
</dbReference>
<dbReference type="CDD" id="cd00085">
    <property type="entry name" value="HNHc"/>
    <property type="match status" value="1"/>
</dbReference>
<dbReference type="GO" id="GO:0004519">
    <property type="term" value="F:endonuclease activity"/>
    <property type="evidence" value="ECO:0007669"/>
    <property type="project" value="InterPro"/>
</dbReference>
<evidence type="ECO:0000259" key="2">
    <source>
        <dbReference type="SMART" id="SM00507"/>
    </source>
</evidence>
<dbReference type="SMART" id="SM00507">
    <property type="entry name" value="HNHc"/>
    <property type="match status" value="1"/>
</dbReference>
<protein>
    <recommendedName>
        <fullName evidence="2">HNH nuclease domain-containing protein</fullName>
    </recommendedName>
</protein>
<dbReference type="InterPro" id="IPR002711">
    <property type="entry name" value="HNH"/>
</dbReference>
<evidence type="ECO:0000256" key="1">
    <source>
        <dbReference type="SAM" id="MobiDB-lite"/>
    </source>
</evidence>
<dbReference type="InterPro" id="IPR003615">
    <property type="entry name" value="HNH_nuc"/>
</dbReference>
<organism evidence="3 4">
    <name type="scientific">Mycolicibacillus trivialis</name>
    <dbReference type="NCBI Taxonomy" id="1798"/>
    <lineage>
        <taxon>Bacteria</taxon>
        <taxon>Bacillati</taxon>
        <taxon>Actinomycetota</taxon>
        <taxon>Actinomycetes</taxon>
        <taxon>Mycobacteriales</taxon>
        <taxon>Mycobacteriaceae</taxon>
        <taxon>Mycolicibacillus</taxon>
    </lineage>
</organism>
<proteinExistence type="predicted"/>
<dbReference type="EMBL" id="LQPZ01000008">
    <property type="protein sequence ID" value="ORX08080.1"/>
    <property type="molecule type" value="Genomic_DNA"/>
</dbReference>